<evidence type="ECO:0000256" key="5">
    <source>
        <dbReference type="ARBA" id="ARBA00022842"/>
    </source>
</evidence>
<keyword evidence="7" id="KW-1185">Reference proteome</keyword>
<reference evidence="6" key="1">
    <citation type="submission" date="2016-01" db="EMBL/GenBank/DDBJ databases">
        <authorList>
            <person name="Peeters C."/>
        </authorList>
    </citation>
    <scope>NUCLEOTIDE SEQUENCE [LARGE SCALE GENOMIC DNA]</scope>
    <source>
        <strain evidence="6">LMG 22940</strain>
    </source>
</reference>
<evidence type="ECO:0000256" key="3">
    <source>
        <dbReference type="ARBA" id="ARBA00022723"/>
    </source>
</evidence>
<dbReference type="Gene3D" id="3.90.80.10">
    <property type="entry name" value="Inorganic pyrophosphatase"/>
    <property type="match status" value="1"/>
</dbReference>
<dbReference type="GO" id="GO:0000287">
    <property type="term" value="F:magnesium ion binding"/>
    <property type="evidence" value="ECO:0007669"/>
    <property type="project" value="InterPro"/>
</dbReference>
<dbReference type="GO" id="GO:0005737">
    <property type="term" value="C:cytoplasm"/>
    <property type="evidence" value="ECO:0007669"/>
    <property type="project" value="InterPro"/>
</dbReference>
<keyword evidence="3" id="KW-0479">Metal-binding</keyword>
<sequence>MKVCPMPSKLKWIDEAPWYRKDQIKHFFKQYKPLERGKWLKVEGWADTDAAYREITDESANYKEVSCLLPVNGRVCRTALTRHPEACTHCT</sequence>
<dbReference type="GO" id="GO:0004427">
    <property type="term" value="F:inorganic diphosphate phosphatase activity"/>
    <property type="evidence" value="ECO:0007669"/>
    <property type="project" value="UniProtKB-EC"/>
</dbReference>
<accession>A0A158KTP0</accession>
<dbReference type="InterPro" id="IPR036649">
    <property type="entry name" value="Pyrophosphatase_sf"/>
</dbReference>
<comment type="cofactor">
    <cofactor evidence="1">
        <name>Mg(2+)</name>
        <dbReference type="ChEBI" id="CHEBI:18420"/>
    </cofactor>
</comment>
<protein>
    <recommendedName>
        <fullName evidence="2">inorganic diphosphatase</fullName>
        <ecNumber evidence="2">3.6.1.1</ecNumber>
    </recommendedName>
</protein>
<dbReference type="Proteomes" id="UP000054770">
    <property type="component" value="Unassembled WGS sequence"/>
</dbReference>
<comment type="caution">
    <text evidence="6">The sequence shown here is derived from an EMBL/GenBank/DDBJ whole genome shotgun (WGS) entry which is preliminary data.</text>
</comment>
<dbReference type="GO" id="GO:0006796">
    <property type="term" value="P:phosphate-containing compound metabolic process"/>
    <property type="evidence" value="ECO:0007669"/>
    <property type="project" value="InterPro"/>
</dbReference>
<evidence type="ECO:0000313" key="6">
    <source>
        <dbReference type="EMBL" id="SAL84477.1"/>
    </source>
</evidence>
<dbReference type="SUPFAM" id="SSF50324">
    <property type="entry name" value="Inorganic pyrophosphatase"/>
    <property type="match status" value="1"/>
</dbReference>
<proteinExistence type="predicted"/>
<evidence type="ECO:0000256" key="2">
    <source>
        <dbReference type="ARBA" id="ARBA00012146"/>
    </source>
</evidence>
<keyword evidence="4" id="KW-0378">Hydrolase</keyword>
<dbReference type="EC" id="3.6.1.1" evidence="2"/>
<evidence type="ECO:0000256" key="1">
    <source>
        <dbReference type="ARBA" id="ARBA00001946"/>
    </source>
</evidence>
<name>A0A158KTP0_9BURK</name>
<dbReference type="AlphaFoldDB" id="A0A158KTP0"/>
<dbReference type="Pfam" id="PF00719">
    <property type="entry name" value="Pyrophosphatase"/>
    <property type="match status" value="1"/>
</dbReference>
<dbReference type="InterPro" id="IPR008162">
    <property type="entry name" value="Pyrophosphatase"/>
</dbReference>
<keyword evidence="5" id="KW-0460">Magnesium</keyword>
<gene>
    <name evidence="6" type="ORF">AWB68_07318</name>
</gene>
<evidence type="ECO:0000256" key="4">
    <source>
        <dbReference type="ARBA" id="ARBA00022801"/>
    </source>
</evidence>
<evidence type="ECO:0000313" key="7">
    <source>
        <dbReference type="Proteomes" id="UP000054770"/>
    </source>
</evidence>
<dbReference type="EMBL" id="FCON02000160">
    <property type="protein sequence ID" value="SAL84477.1"/>
    <property type="molecule type" value="Genomic_DNA"/>
</dbReference>
<organism evidence="6 7">
    <name type="scientific">Caballeronia choica</name>
    <dbReference type="NCBI Taxonomy" id="326476"/>
    <lineage>
        <taxon>Bacteria</taxon>
        <taxon>Pseudomonadati</taxon>
        <taxon>Pseudomonadota</taxon>
        <taxon>Betaproteobacteria</taxon>
        <taxon>Burkholderiales</taxon>
        <taxon>Burkholderiaceae</taxon>
        <taxon>Caballeronia</taxon>
    </lineage>
</organism>